<dbReference type="NCBIfam" id="TIGR00166">
    <property type="entry name" value="S6"/>
    <property type="match status" value="1"/>
</dbReference>
<keyword evidence="3 4" id="KW-0689">Ribosomal protein</keyword>
<dbReference type="Pfam" id="PF01250">
    <property type="entry name" value="Ribosomal_S6"/>
    <property type="match status" value="1"/>
</dbReference>
<evidence type="ECO:0000313" key="4">
    <source>
        <dbReference type="EMBL" id="PIZ44067.1"/>
    </source>
</evidence>
<proteinExistence type="inferred from homology"/>
<dbReference type="InterPro" id="IPR035980">
    <property type="entry name" value="Ribosomal_bS6_sf"/>
</dbReference>
<comment type="function">
    <text evidence="3">Binds together with bS18 to 16S ribosomal RNA.</text>
</comment>
<dbReference type="InterPro" id="IPR014717">
    <property type="entry name" value="Transl_elong_EF1B/ribsomal_bS6"/>
</dbReference>
<protein>
    <recommendedName>
        <fullName evidence="2 3">Small ribosomal subunit protein bS6</fullName>
    </recommendedName>
</protein>
<dbReference type="GO" id="GO:0003735">
    <property type="term" value="F:structural constituent of ribosome"/>
    <property type="evidence" value="ECO:0007669"/>
    <property type="project" value="InterPro"/>
</dbReference>
<dbReference type="Gene3D" id="3.30.70.60">
    <property type="match status" value="1"/>
</dbReference>
<reference evidence="5" key="1">
    <citation type="submission" date="2017-09" db="EMBL/GenBank/DDBJ databases">
        <title>Depth-based differentiation of microbial function through sediment-hosted aquifers and enrichment of novel symbionts in the deep terrestrial subsurface.</title>
        <authorList>
            <person name="Probst A.J."/>
            <person name="Ladd B."/>
            <person name="Jarett J.K."/>
            <person name="Geller-Mcgrath D.E."/>
            <person name="Sieber C.M.K."/>
            <person name="Emerson J.B."/>
            <person name="Anantharaman K."/>
            <person name="Thomas B.C."/>
            <person name="Malmstrom R."/>
            <person name="Stieglmeier M."/>
            <person name="Klingl A."/>
            <person name="Woyke T."/>
            <person name="Ryan C.M."/>
            <person name="Banfield J.F."/>
        </authorList>
    </citation>
    <scope>NUCLEOTIDE SEQUENCE [LARGE SCALE GENOMIC DNA]</scope>
</reference>
<comment type="similarity">
    <text evidence="1 3">Belongs to the bacterial ribosomal protein bS6 family.</text>
</comment>
<accession>A0A2M7TF98</accession>
<evidence type="ECO:0000256" key="1">
    <source>
        <dbReference type="ARBA" id="ARBA00009512"/>
    </source>
</evidence>
<comment type="caution">
    <text evidence="4">The sequence shown here is derived from an EMBL/GenBank/DDBJ whole genome shotgun (WGS) entry which is preliminary data.</text>
</comment>
<dbReference type="GO" id="GO:0005840">
    <property type="term" value="C:ribosome"/>
    <property type="evidence" value="ECO:0007669"/>
    <property type="project" value="UniProtKB-KW"/>
</dbReference>
<keyword evidence="3" id="KW-0694">RNA-binding</keyword>
<dbReference type="HAMAP" id="MF_00360">
    <property type="entry name" value="Ribosomal_bS6"/>
    <property type="match status" value="1"/>
</dbReference>
<dbReference type="SUPFAM" id="SSF54995">
    <property type="entry name" value="Ribosomal protein S6"/>
    <property type="match status" value="1"/>
</dbReference>
<organism evidence="4 5">
    <name type="scientific">candidate division WWE3 bacterium CG_4_10_14_0_2_um_filter_41_14</name>
    <dbReference type="NCBI Taxonomy" id="1975072"/>
    <lineage>
        <taxon>Bacteria</taxon>
        <taxon>Katanobacteria</taxon>
    </lineage>
</organism>
<sequence>MVREYELLLILRPDLEEKDALSGVKKIFADHELEVTQESIWGLRTLAYPIKKQKQGRYVLFVVSSQSPKTIQAASQELRILDELMRFTLIGLGKK</sequence>
<keyword evidence="3" id="KW-0699">rRNA-binding</keyword>
<keyword evidence="3" id="KW-0687">Ribonucleoprotein</keyword>
<dbReference type="GO" id="GO:1990904">
    <property type="term" value="C:ribonucleoprotein complex"/>
    <property type="evidence" value="ECO:0007669"/>
    <property type="project" value="UniProtKB-KW"/>
</dbReference>
<dbReference type="InterPro" id="IPR020814">
    <property type="entry name" value="Ribosomal_S6_plastid/chlpt"/>
</dbReference>
<gene>
    <name evidence="3 4" type="primary">rpsF</name>
    <name evidence="4" type="ORF">COY32_07115</name>
</gene>
<dbReference type="GO" id="GO:0019843">
    <property type="term" value="F:rRNA binding"/>
    <property type="evidence" value="ECO:0007669"/>
    <property type="project" value="UniProtKB-UniRule"/>
</dbReference>
<dbReference type="InterPro" id="IPR000529">
    <property type="entry name" value="Ribosomal_bS6"/>
</dbReference>
<dbReference type="GO" id="GO:0006412">
    <property type="term" value="P:translation"/>
    <property type="evidence" value="ECO:0007669"/>
    <property type="project" value="UniProtKB-UniRule"/>
</dbReference>
<dbReference type="EMBL" id="PFNL01000197">
    <property type="protein sequence ID" value="PIZ44067.1"/>
    <property type="molecule type" value="Genomic_DNA"/>
</dbReference>
<name>A0A2M7TF98_UNCKA</name>
<evidence type="ECO:0000313" key="5">
    <source>
        <dbReference type="Proteomes" id="UP000228920"/>
    </source>
</evidence>
<evidence type="ECO:0000256" key="2">
    <source>
        <dbReference type="ARBA" id="ARBA00035294"/>
    </source>
</evidence>
<dbReference type="AlphaFoldDB" id="A0A2M7TF98"/>
<dbReference type="CDD" id="cd00473">
    <property type="entry name" value="bS6"/>
    <property type="match status" value="1"/>
</dbReference>
<dbReference type="Proteomes" id="UP000228920">
    <property type="component" value="Unassembled WGS sequence"/>
</dbReference>
<evidence type="ECO:0000256" key="3">
    <source>
        <dbReference type="HAMAP-Rule" id="MF_00360"/>
    </source>
</evidence>